<dbReference type="InterPro" id="IPR005618">
    <property type="entry name" value="OMPW"/>
</dbReference>
<proteinExistence type="predicted"/>
<evidence type="ECO:0008006" key="4">
    <source>
        <dbReference type="Google" id="ProtNLM"/>
    </source>
</evidence>
<reference evidence="2 3" key="1">
    <citation type="submission" date="2013-02" db="EMBL/GenBank/DDBJ databases">
        <title>The Genome Sequence of Acinetobacter johnsonii ANC 3681.</title>
        <authorList>
            <consortium name="The Broad Institute Genome Sequencing Platform"/>
            <consortium name="The Broad Institute Genome Sequencing Center for Infectious Disease"/>
            <person name="Cerqueira G."/>
            <person name="Feldgarden M."/>
            <person name="Courvalin P."/>
            <person name="Perichon B."/>
            <person name="Grillot-Courvalin C."/>
            <person name="Clermont D."/>
            <person name="Rocha E."/>
            <person name="Yoon E.-J."/>
            <person name="Nemec A."/>
            <person name="Walker B."/>
            <person name="Young S.K."/>
            <person name="Zeng Q."/>
            <person name="Gargeya S."/>
            <person name="Fitzgerald M."/>
            <person name="Haas B."/>
            <person name="Abouelleil A."/>
            <person name="Alvarado L."/>
            <person name="Arachchi H.M."/>
            <person name="Berlin A.M."/>
            <person name="Chapman S.B."/>
            <person name="Dewar J."/>
            <person name="Goldberg J."/>
            <person name="Griggs A."/>
            <person name="Gujja S."/>
            <person name="Hansen M."/>
            <person name="Howarth C."/>
            <person name="Imamovic A."/>
            <person name="Larimer J."/>
            <person name="McCowan C."/>
            <person name="Murphy C."/>
            <person name="Neiman D."/>
            <person name="Pearson M."/>
            <person name="Priest M."/>
            <person name="Roberts A."/>
            <person name="Saif S."/>
            <person name="Shea T."/>
            <person name="Sisk P."/>
            <person name="Sykes S."/>
            <person name="Wortman J."/>
            <person name="Nusbaum C."/>
            <person name="Birren B."/>
        </authorList>
    </citation>
    <scope>NUCLEOTIDE SEQUENCE [LARGE SCALE GENOMIC DNA]</scope>
    <source>
        <strain evidence="2 3">ANC 3681</strain>
    </source>
</reference>
<accession>N9CRZ7</accession>
<gene>
    <name evidence="2" type="ORF">F946_03297</name>
</gene>
<dbReference type="GO" id="GO:0019867">
    <property type="term" value="C:outer membrane"/>
    <property type="evidence" value="ECO:0007669"/>
    <property type="project" value="InterPro"/>
</dbReference>
<name>N9CRZ7_ACIJO</name>
<dbReference type="EMBL" id="APPZ01000011">
    <property type="protein sequence ID" value="ENV71225.1"/>
    <property type="molecule type" value="Genomic_DNA"/>
</dbReference>
<dbReference type="Proteomes" id="UP000018444">
    <property type="component" value="Unassembled WGS sequence"/>
</dbReference>
<dbReference type="Pfam" id="PF03922">
    <property type="entry name" value="OmpW"/>
    <property type="match status" value="1"/>
</dbReference>
<dbReference type="PANTHER" id="PTHR36920">
    <property type="match status" value="1"/>
</dbReference>
<dbReference type="PATRIC" id="fig|1217662.4.peg.3189"/>
<keyword evidence="1" id="KW-0732">Signal</keyword>
<sequence length="371" mass="39424">MKIGALVVSIALLSVTQSGFSATGGSFKRFSVSAGWLHAMPQGKANPFNISTPIANGRNANIGSVSLNAVVNSIDPSDVNADAMKSILNMLGDMYKENPNEPELSQFFELKNVNGTDEVYLKDALSGSADLYGLEQWTAGGSGLEVQDADTLGLMMNYYVNDNVSLQLIGGIPPKVDIKGKGEILAPMSGIGHTGIGLDLPLAQDIPITNLGSKSKVATVRAWTPAFEAQYQFGKSGINKFRPYVGLGIMYAHFGSIKVNGETKADLVAAGHMIQNILDGKAGAALDRGQSSASPYVKVKSEDAFAPIVSLGATYDITSNWYGVASVSYSKLNNKTTIDVIDRNTGNRLIHSSTKIDIDPLITYLGVGYRF</sequence>
<organism evidence="2 3">
    <name type="scientific">Acinetobacter johnsonii ANC 3681</name>
    <dbReference type="NCBI Taxonomy" id="1217662"/>
    <lineage>
        <taxon>Bacteria</taxon>
        <taxon>Pseudomonadati</taxon>
        <taxon>Pseudomonadota</taxon>
        <taxon>Gammaproteobacteria</taxon>
        <taxon>Moraxellales</taxon>
        <taxon>Moraxellaceae</taxon>
        <taxon>Acinetobacter</taxon>
    </lineage>
</organism>
<evidence type="ECO:0000256" key="1">
    <source>
        <dbReference type="SAM" id="SignalP"/>
    </source>
</evidence>
<dbReference type="SUPFAM" id="SSF56925">
    <property type="entry name" value="OMPA-like"/>
    <property type="match status" value="1"/>
</dbReference>
<dbReference type="InterPro" id="IPR011250">
    <property type="entry name" value="OMP/PagP_B-barrel"/>
</dbReference>
<dbReference type="Gene3D" id="2.40.160.20">
    <property type="match status" value="1"/>
</dbReference>
<evidence type="ECO:0000313" key="2">
    <source>
        <dbReference type="EMBL" id="ENV71225.1"/>
    </source>
</evidence>
<comment type="caution">
    <text evidence="2">The sequence shown here is derived from an EMBL/GenBank/DDBJ whole genome shotgun (WGS) entry which is preliminary data.</text>
</comment>
<dbReference type="GeneID" id="56340428"/>
<dbReference type="HOGENOM" id="CLU_042505_5_1_6"/>
<feature type="signal peptide" evidence="1">
    <location>
        <begin position="1"/>
        <end position="21"/>
    </location>
</feature>
<dbReference type="GO" id="GO:0055085">
    <property type="term" value="P:transmembrane transport"/>
    <property type="evidence" value="ECO:0007669"/>
    <property type="project" value="TreeGrafter"/>
</dbReference>
<dbReference type="PANTHER" id="PTHR36920:SF1">
    <property type="entry name" value="OUTER MEMBRANE PROTEIN W"/>
    <property type="match status" value="1"/>
</dbReference>
<feature type="chain" id="PRO_5004141235" description="OmpW family protein" evidence="1">
    <location>
        <begin position="22"/>
        <end position="371"/>
    </location>
</feature>
<dbReference type="RefSeq" id="WP_004984775.1">
    <property type="nucleotide sequence ID" value="NZ_KB849709.1"/>
</dbReference>
<evidence type="ECO:0000313" key="3">
    <source>
        <dbReference type="Proteomes" id="UP000018444"/>
    </source>
</evidence>
<dbReference type="AlphaFoldDB" id="N9CRZ7"/>
<protein>
    <recommendedName>
        <fullName evidence="4">OmpW family protein</fullName>
    </recommendedName>
</protein>